<dbReference type="EMBL" id="SRSO01000015">
    <property type="protein sequence ID" value="TGV02259.1"/>
    <property type="molecule type" value="Genomic_DNA"/>
</dbReference>
<evidence type="ECO:0000256" key="1">
    <source>
        <dbReference type="ARBA" id="ARBA00004442"/>
    </source>
</evidence>
<keyword evidence="5" id="KW-0998">Cell outer membrane</keyword>
<evidence type="ECO:0000259" key="7">
    <source>
        <dbReference type="Pfam" id="PF07980"/>
    </source>
</evidence>
<gene>
    <name evidence="9" type="ORF">EM932_11985</name>
</gene>
<organism evidence="9 10">
    <name type="scientific">Flavivirga rizhaonensis</name>
    <dbReference type="NCBI Taxonomy" id="2559571"/>
    <lineage>
        <taxon>Bacteria</taxon>
        <taxon>Pseudomonadati</taxon>
        <taxon>Bacteroidota</taxon>
        <taxon>Flavobacteriia</taxon>
        <taxon>Flavobacteriales</taxon>
        <taxon>Flavobacteriaceae</taxon>
        <taxon>Flavivirga</taxon>
    </lineage>
</organism>
<dbReference type="OrthoDB" id="5694214at2"/>
<dbReference type="Gene3D" id="1.25.40.390">
    <property type="match status" value="1"/>
</dbReference>
<comment type="caution">
    <text evidence="9">The sequence shown here is derived from an EMBL/GenBank/DDBJ whole genome shotgun (WGS) entry which is preliminary data.</text>
</comment>
<dbReference type="PROSITE" id="PS51257">
    <property type="entry name" value="PROKAR_LIPOPROTEIN"/>
    <property type="match status" value="1"/>
</dbReference>
<protein>
    <submittedName>
        <fullName evidence="9">RagB/SusD family nutrient uptake outer membrane protein</fullName>
    </submittedName>
</protein>
<evidence type="ECO:0000313" key="10">
    <source>
        <dbReference type="Proteomes" id="UP000307602"/>
    </source>
</evidence>
<comment type="subcellular location">
    <subcellularLocation>
        <location evidence="1">Cell outer membrane</location>
    </subcellularLocation>
</comment>
<feature type="domain" description="RagB/SusD" evidence="7">
    <location>
        <begin position="400"/>
        <end position="533"/>
    </location>
</feature>
<dbReference type="GO" id="GO:0009279">
    <property type="term" value="C:cell outer membrane"/>
    <property type="evidence" value="ECO:0007669"/>
    <property type="project" value="UniProtKB-SubCell"/>
</dbReference>
<evidence type="ECO:0000256" key="5">
    <source>
        <dbReference type="ARBA" id="ARBA00023237"/>
    </source>
</evidence>
<dbReference type="InterPro" id="IPR012944">
    <property type="entry name" value="SusD_RagB_dom"/>
</dbReference>
<evidence type="ECO:0000256" key="6">
    <source>
        <dbReference type="SAM" id="SignalP"/>
    </source>
</evidence>
<evidence type="ECO:0000259" key="8">
    <source>
        <dbReference type="Pfam" id="PF14322"/>
    </source>
</evidence>
<keyword evidence="10" id="KW-1185">Reference proteome</keyword>
<proteinExistence type="inferred from homology"/>
<accession>A0A4S1DW63</accession>
<evidence type="ECO:0000256" key="4">
    <source>
        <dbReference type="ARBA" id="ARBA00023136"/>
    </source>
</evidence>
<keyword evidence="3 6" id="KW-0732">Signal</keyword>
<dbReference type="Pfam" id="PF14322">
    <property type="entry name" value="SusD-like_3"/>
    <property type="match status" value="1"/>
</dbReference>
<dbReference type="AlphaFoldDB" id="A0A4S1DW63"/>
<dbReference type="SUPFAM" id="SSF48452">
    <property type="entry name" value="TPR-like"/>
    <property type="match status" value="1"/>
</dbReference>
<sequence>MKKIINIKSLLGIITCSLLLVLFACSDNILDQQNNNATSTANFGTSVEQVKSAINGAFHPITGTFFWGRIVHTGAMLRSDEFNVFPFGSNTAMSTFLGNPGDRWATEPWQELYKSIARCNNVIISVTEEGIPDQTTRENLVGQAYFLRAFDYWYLVNLYGNVPLITELPDLDNLLVKQATPESVWAQIISDLEMAETMLPDSWTGEDLGRPTSGAATALKGKSYLYMKQFGPAATALGSLVGKYSLLPAANFGENFSTTNENNSESVFELQFLGQQTFVWGSDIPGTGSMGNYHIDYATPTKSPDKGHLINPWLKDLFEANGDTVRRNETLLYDYPGATGYGGASFNIDLADTLDEDGNVVAGDLTVAADAGLEAIYGKKYSGMDLGARGDVDFLGTNVGNNWRIIRYADVLLMLAEALNEDNMTSQAIQYIDMVRDRANLTLIADTNPGINQVDMRQAIIEERAMELAGEGHRFFDLVRWDLADDYMGATSLHGTHPKSLSGGIFQSNKHELIWIPNSERDSNPNLDQNPGYN</sequence>
<dbReference type="Pfam" id="PF07980">
    <property type="entry name" value="SusD_RagB"/>
    <property type="match status" value="1"/>
</dbReference>
<feature type="signal peptide" evidence="6">
    <location>
        <begin position="1"/>
        <end position="26"/>
    </location>
</feature>
<dbReference type="InterPro" id="IPR011990">
    <property type="entry name" value="TPR-like_helical_dom_sf"/>
</dbReference>
<dbReference type="InterPro" id="IPR033985">
    <property type="entry name" value="SusD-like_N"/>
</dbReference>
<feature type="chain" id="PRO_5020200118" evidence="6">
    <location>
        <begin position="27"/>
        <end position="534"/>
    </location>
</feature>
<evidence type="ECO:0000256" key="2">
    <source>
        <dbReference type="ARBA" id="ARBA00006275"/>
    </source>
</evidence>
<evidence type="ECO:0000313" key="9">
    <source>
        <dbReference type="EMBL" id="TGV02259.1"/>
    </source>
</evidence>
<feature type="domain" description="SusD-like N-terminal" evidence="8">
    <location>
        <begin position="104"/>
        <end position="225"/>
    </location>
</feature>
<dbReference type="Proteomes" id="UP000307602">
    <property type="component" value="Unassembled WGS sequence"/>
</dbReference>
<name>A0A4S1DW63_9FLAO</name>
<keyword evidence="4" id="KW-0472">Membrane</keyword>
<dbReference type="CDD" id="cd08977">
    <property type="entry name" value="SusD"/>
    <property type="match status" value="1"/>
</dbReference>
<comment type="similarity">
    <text evidence="2">Belongs to the SusD family.</text>
</comment>
<dbReference type="RefSeq" id="WP_135877432.1">
    <property type="nucleotide sequence ID" value="NZ_SRSO01000015.1"/>
</dbReference>
<reference evidence="9 10" key="1">
    <citation type="submission" date="2019-04" db="EMBL/GenBank/DDBJ databases">
        <authorList>
            <person name="Liu A."/>
        </authorList>
    </citation>
    <scope>NUCLEOTIDE SEQUENCE [LARGE SCALE GENOMIC DNA]</scope>
    <source>
        <strain evidence="9 10">RZ03</strain>
    </source>
</reference>
<evidence type="ECO:0000256" key="3">
    <source>
        <dbReference type="ARBA" id="ARBA00022729"/>
    </source>
</evidence>